<feature type="region of interest" description="Disordered" evidence="12">
    <location>
        <begin position="688"/>
        <end position="770"/>
    </location>
</feature>
<feature type="domain" description="C2" evidence="13">
    <location>
        <begin position="67"/>
        <end position="198"/>
    </location>
</feature>
<evidence type="ECO:0000256" key="10">
    <source>
        <dbReference type="ARBA" id="ARBA00023136"/>
    </source>
</evidence>
<keyword evidence="10" id="KW-0472">Membrane</keyword>
<dbReference type="InterPro" id="IPR036465">
    <property type="entry name" value="vWFA_dom_sf"/>
</dbReference>
<feature type="compositionally biased region" description="Acidic residues" evidence="12">
    <location>
        <begin position="751"/>
        <end position="760"/>
    </location>
</feature>
<comment type="subcellular location">
    <subcellularLocation>
        <location evidence="2">Cell membrane</location>
    </subcellularLocation>
    <subcellularLocation>
        <location evidence="3">Cytoplasm</location>
    </subcellularLocation>
    <subcellularLocation>
        <location evidence="1">Nucleus</location>
    </subcellularLocation>
</comment>
<dbReference type="GO" id="GO:0005737">
    <property type="term" value="C:cytoplasm"/>
    <property type="evidence" value="ECO:0007669"/>
    <property type="project" value="UniProtKB-SubCell"/>
</dbReference>
<evidence type="ECO:0000256" key="1">
    <source>
        <dbReference type="ARBA" id="ARBA00004123"/>
    </source>
</evidence>
<dbReference type="PANTHER" id="PTHR10857">
    <property type="entry name" value="COPINE"/>
    <property type="match status" value="1"/>
</dbReference>
<dbReference type="Pfam" id="PF00168">
    <property type="entry name" value="C2"/>
    <property type="match status" value="2"/>
</dbReference>
<dbReference type="PANTHER" id="PTHR10857:SF106">
    <property type="entry name" value="C2 DOMAIN-CONTAINING PROTEIN"/>
    <property type="match status" value="1"/>
</dbReference>
<keyword evidence="8" id="KW-0677">Repeat</keyword>
<reference evidence="14 15" key="1">
    <citation type="submission" date="2024-10" db="EMBL/GenBank/DDBJ databases">
        <authorList>
            <person name="Kim D."/>
        </authorList>
    </citation>
    <scope>NUCLEOTIDE SEQUENCE [LARGE SCALE GENOMIC DNA]</scope>
    <source>
        <strain evidence="14">BH-2024</strain>
    </source>
</reference>
<evidence type="ECO:0000256" key="9">
    <source>
        <dbReference type="ARBA" id="ARBA00022837"/>
    </source>
</evidence>
<evidence type="ECO:0000256" key="12">
    <source>
        <dbReference type="SAM" id="MobiDB-lite"/>
    </source>
</evidence>
<evidence type="ECO:0000256" key="5">
    <source>
        <dbReference type="ARBA" id="ARBA00022475"/>
    </source>
</evidence>
<comment type="caution">
    <text evidence="14">The sequence shown here is derived from an EMBL/GenBank/DDBJ whole genome shotgun (WGS) entry which is preliminary data.</text>
</comment>
<dbReference type="EMBL" id="JBICBT010000830">
    <property type="protein sequence ID" value="KAL3097987.1"/>
    <property type="molecule type" value="Genomic_DNA"/>
</dbReference>
<protein>
    <recommendedName>
        <fullName evidence="13">C2 domain-containing protein</fullName>
    </recommendedName>
</protein>
<dbReference type="PROSITE" id="PS50004">
    <property type="entry name" value="C2"/>
    <property type="match status" value="2"/>
</dbReference>
<dbReference type="SUPFAM" id="SSF49562">
    <property type="entry name" value="C2 domain (Calcium/lipid-binding domain, CaLB)"/>
    <property type="match status" value="2"/>
</dbReference>
<keyword evidence="6" id="KW-0963">Cytoplasm</keyword>
<feature type="compositionally biased region" description="Polar residues" evidence="12">
    <location>
        <begin position="720"/>
        <end position="734"/>
    </location>
</feature>
<evidence type="ECO:0000313" key="14">
    <source>
        <dbReference type="EMBL" id="KAL3097987.1"/>
    </source>
</evidence>
<dbReference type="InterPro" id="IPR002035">
    <property type="entry name" value="VWF_A"/>
</dbReference>
<dbReference type="InterPro" id="IPR035892">
    <property type="entry name" value="C2_domain_sf"/>
</dbReference>
<proteinExistence type="inferred from homology"/>
<dbReference type="InterPro" id="IPR000008">
    <property type="entry name" value="C2_dom"/>
</dbReference>
<organism evidence="14 15">
    <name type="scientific">Heterodera trifolii</name>
    <dbReference type="NCBI Taxonomy" id="157864"/>
    <lineage>
        <taxon>Eukaryota</taxon>
        <taxon>Metazoa</taxon>
        <taxon>Ecdysozoa</taxon>
        <taxon>Nematoda</taxon>
        <taxon>Chromadorea</taxon>
        <taxon>Rhabditida</taxon>
        <taxon>Tylenchina</taxon>
        <taxon>Tylenchomorpha</taxon>
        <taxon>Tylenchoidea</taxon>
        <taxon>Heteroderidae</taxon>
        <taxon>Heteroderinae</taxon>
        <taxon>Heterodera</taxon>
    </lineage>
</organism>
<evidence type="ECO:0000256" key="4">
    <source>
        <dbReference type="ARBA" id="ARBA00009048"/>
    </source>
</evidence>
<evidence type="ECO:0000256" key="3">
    <source>
        <dbReference type="ARBA" id="ARBA00004496"/>
    </source>
</evidence>
<dbReference type="SMART" id="SM00239">
    <property type="entry name" value="C2"/>
    <property type="match status" value="2"/>
</dbReference>
<feature type="compositionally biased region" description="Low complexity" evidence="12">
    <location>
        <begin position="696"/>
        <end position="708"/>
    </location>
</feature>
<dbReference type="Gene3D" id="2.60.40.150">
    <property type="entry name" value="C2 domain"/>
    <property type="match status" value="2"/>
</dbReference>
<dbReference type="GO" id="GO:0005634">
    <property type="term" value="C:nucleus"/>
    <property type="evidence" value="ECO:0007669"/>
    <property type="project" value="UniProtKB-SubCell"/>
</dbReference>
<keyword evidence="5" id="KW-1003">Cell membrane</keyword>
<dbReference type="GO" id="GO:0005886">
    <property type="term" value="C:plasma membrane"/>
    <property type="evidence" value="ECO:0007669"/>
    <property type="project" value="UniProtKB-SubCell"/>
</dbReference>
<evidence type="ECO:0000313" key="15">
    <source>
        <dbReference type="Proteomes" id="UP001620626"/>
    </source>
</evidence>
<dbReference type="Proteomes" id="UP001620626">
    <property type="component" value="Unassembled WGS sequence"/>
</dbReference>
<keyword evidence="15" id="KW-1185">Reference proteome</keyword>
<name>A0ABD2K522_9BILA</name>
<evidence type="ECO:0000256" key="8">
    <source>
        <dbReference type="ARBA" id="ARBA00022737"/>
    </source>
</evidence>
<evidence type="ECO:0000256" key="6">
    <source>
        <dbReference type="ARBA" id="ARBA00022490"/>
    </source>
</evidence>
<dbReference type="GO" id="GO:0046872">
    <property type="term" value="F:metal ion binding"/>
    <property type="evidence" value="ECO:0007669"/>
    <property type="project" value="UniProtKB-KW"/>
</dbReference>
<dbReference type="GO" id="GO:0071277">
    <property type="term" value="P:cellular response to calcium ion"/>
    <property type="evidence" value="ECO:0007669"/>
    <property type="project" value="UniProtKB-ARBA"/>
</dbReference>
<dbReference type="InterPro" id="IPR037768">
    <property type="entry name" value="C2B_Copine"/>
</dbReference>
<dbReference type="Pfam" id="PF07002">
    <property type="entry name" value="Copine"/>
    <property type="match status" value="2"/>
</dbReference>
<sequence length="770" mass="87066">MSIRRETVTARTAFAKRITPGDRSKSFSGPSFSARSLRRKMIELDDDLVVPGMHPFGQTSGGADWVDSPGPADAIRCEEPSSRVLLTITAKDLLDLDPDECIDPFCKVSVCEASSMAPQRQWEVLGQTEVIGNTCDPEWSTKICLTFFFEEQQRLMFEVFDKNREGLNPAVRIYPKRIGQCTMLLHEIVGAHMNRLNSQLMEEGKAVGWLTVTAEELSVGRQESVYFVVSGTNLDKKDLFGKCDPFLKVSRINADGTMQLAYRSRYHEQNLNPKWKPFEILTQQLCYGDRDRPFLIECFDWDQDGDHDLVGACQTTVNRLMCGMDKELPLINEKKLKKHKKYVDSGQIHFHRVFLWQDYTFLDFIRGGTELDFTVAIDFTRSNLPMKDQSSLHRFDHSNRPNQYEIAIGAIAEICQHYSKNKLFNAYGFGARIPSLDDKVHYNFPLNLEVNDPRCRGVDGLLEAYAIALSHVELSGPTDFTPTIRLAARRAAALPENGSRYCVLLIVTDGAITDFEETKEEIVKVFTGCLSARFLLSIIFTHSSLLPYFLLSIHTVCPFPTYRVPFPRLSASALPLSIIVIGVGYDTFEEMKVLDSDRRLLSSHKKFAKRDIVQFVQMRKFLPPHRSLTEQELATAKAKLAKEVLFEVPAQLIGYMKSKGICPRPPDDPFTAVNQCETLAQRFMKWESGESGGTEGTAQQQRRSSSLKSSKEMLRAMQQKRASAASTVDCSPRTSPRVPRRILPTPPDEQQQTDESEELTEGMRGTRLIG</sequence>
<evidence type="ECO:0000256" key="7">
    <source>
        <dbReference type="ARBA" id="ARBA00022723"/>
    </source>
</evidence>
<keyword evidence="7" id="KW-0479">Metal-binding</keyword>
<evidence type="ECO:0000256" key="11">
    <source>
        <dbReference type="ARBA" id="ARBA00023242"/>
    </source>
</evidence>
<dbReference type="InterPro" id="IPR010734">
    <property type="entry name" value="Copine_C"/>
</dbReference>
<dbReference type="SUPFAM" id="SSF53300">
    <property type="entry name" value="vWA-like"/>
    <property type="match status" value="1"/>
</dbReference>
<feature type="domain" description="C2" evidence="13">
    <location>
        <begin position="206"/>
        <end position="330"/>
    </location>
</feature>
<dbReference type="SMART" id="SM00327">
    <property type="entry name" value="VWA"/>
    <property type="match status" value="1"/>
</dbReference>
<evidence type="ECO:0000256" key="2">
    <source>
        <dbReference type="ARBA" id="ARBA00004236"/>
    </source>
</evidence>
<accession>A0ABD2K522</accession>
<keyword evidence="11" id="KW-0539">Nucleus</keyword>
<keyword evidence="9" id="KW-0106">Calcium</keyword>
<evidence type="ECO:0000259" key="13">
    <source>
        <dbReference type="PROSITE" id="PS50004"/>
    </source>
</evidence>
<dbReference type="InterPro" id="IPR045052">
    <property type="entry name" value="Copine"/>
</dbReference>
<dbReference type="FunFam" id="2.60.40.150:FF:000042">
    <property type="entry name" value="Copine 3"/>
    <property type="match status" value="1"/>
</dbReference>
<dbReference type="CDD" id="cd04047">
    <property type="entry name" value="C2B_Copine"/>
    <property type="match status" value="1"/>
</dbReference>
<gene>
    <name evidence="14" type="ORF">niasHT_027532</name>
</gene>
<dbReference type="AlphaFoldDB" id="A0ABD2K522"/>
<comment type="similarity">
    <text evidence="4">Belongs to the copine family.</text>
</comment>